<dbReference type="AlphaFoldDB" id="A0A844KKD1"/>
<feature type="transmembrane region" description="Helical" evidence="1">
    <location>
        <begin position="7"/>
        <end position="29"/>
    </location>
</feature>
<organism evidence="2 3">
    <name type="scientific">Roseburia faecis</name>
    <dbReference type="NCBI Taxonomy" id="301302"/>
    <lineage>
        <taxon>Bacteria</taxon>
        <taxon>Bacillati</taxon>
        <taxon>Bacillota</taxon>
        <taxon>Clostridia</taxon>
        <taxon>Lachnospirales</taxon>
        <taxon>Lachnospiraceae</taxon>
        <taxon>Roseburia</taxon>
    </lineage>
</organism>
<accession>A0A844KKD1</accession>
<feature type="transmembrane region" description="Helical" evidence="1">
    <location>
        <begin position="137"/>
        <end position="157"/>
    </location>
</feature>
<keyword evidence="1" id="KW-1133">Transmembrane helix</keyword>
<dbReference type="Proteomes" id="UP000446657">
    <property type="component" value="Unassembled WGS sequence"/>
</dbReference>
<keyword evidence="1" id="KW-0472">Membrane</keyword>
<name>A0A844KKD1_9FIRM</name>
<feature type="transmembrane region" description="Helical" evidence="1">
    <location>
        <begin position="56"/>
        <end position="74"/>
    </location>
</feature>
<proteinExistence type="predicted"/>
<dbReference type="RefSeq" id="WP_155175720.1">
    <property type="nucleotide sequence ID" value="NZ_JBCOAS010000069.1"/>
</dbReference>
<keyword evidence="1" id="KW-0812">Transmembrane</keyword>
<evidence type="ECO:0000313" key="3">
    <source>
        <dbReference type="Proteomes" id="UP000446657"/>
    </source>
</evidence>
<evidence type="ECO:0000313" key="2">
    <source>
        <dbReference type="EMBL" id="MTR80967.1"/>
    </source>
</evidence>
<gene>
    <name evidence="2" type="ORF">GMD30_04415</name>
</gene>
<evidence type="ECO:0000256" key="1">
    <source>
        <dbReference type="SAM" id="Phobius"/>
    </source>
</evidence>
<reference evidence="2 3" key="1">
    <citation type="journal article" date="2019" name="Nat. Med.">
        <title>A library of human gut bacterial isolates paired with longitudinal multiomics data enables mechanistic microbiome research.</title>
        <authorList>
            <person name="Poyet M."/>
            <person name="Groussin M."/>
            <person name="Gibbons S.M."/>
            <person name="Avila-Pacheco J."/>
            <person name="Jiang X."/>
            <person name="Kearney S.M."/>
            <person name="Perrotta A.R."/>
            <person name="Berdy B."/>
            <person name="Zhao S."/>
            <person name="Lieberman T.D."/>
            <person name="Swanson P.K."/>
            <person name="Smith M."/>
            <person name="Roesemann S."/>
            <person name="Alexander J.E."/>
            <person name="Rich S.A."/>
            <person name="Livny J."/>
            <person name="Vlamakis H."/>
            <person name="Clish C."/>
            <person name="Bullock K."/>
            <person name="Deik A."/>
            <person name="Scott J."/>
            <person name="Pierce K.A."/>
            <person name="Xavier R.J."/>
            <person name="Alm E.J."/>
        </authorList>
    </citation>
    <scope>NUCLEOTIDE SEQUENCE [LARGE SCALE GENOMIC DNA]</scope>
    <source>
        <strain evidence="2 3">BIOML-A1</strain>
    </source>
</reference>
<protein>
    <submittedName>
        <fullName evidence="2">Uncharacterized protein</fullName>
    </submittedName>
</protein>
<dbReference type="EMBL" id="WNAL01000007">
    <property type="protein sequence ID" value="MTR80967.1"/>
    <property type="molecule type" value="Genomic_DNA"/>
</dbReference>
<sequence length="579" mass="68474">MNKLKKIVSLVMKYLIGIPLSIIFLITFLQKIDNAAIGYYEIDIREWLYNIKETRLQYYIILTTVYIIIISVLWKKMLKNVKSIKMLFVFGTAGNIILWCNNTIYWMLLNKICFVDSDNTIFYICKNAFGSLREARQYYTCLNCELFTVAIIVNGMSYFLKNGIGREAVKLAFSGDDLYICIFCLTIVMGGIHASDYIVLRIGGKIIEYIVIPAYIGLNIIKFIKIYNYFKNIFINSRGKFVIVENNNAIHRCKLWSIAQKLQNKKIFLIPKSLSKNYIGKGISLELFDDCTEQKEHNNIYYFNIAYCAFKYIDLGGNNNYDAVTFTEKSTIKQIEYYSDYIYYRRFACEIAQRIKLDCNKWTNCIIEEIVKFQERICKEIDTFLVFDYIIKWTEIVNYIYALVVLHEKNVYVTNVKLDFADFKKWLDFREKNKDEMLKLQFPKHKIFNILNIVCDKIMKKKYLFKEYSLKEIFEILNTLRNYTRGHGVYTFEITQKLNLQLIAIVVFLINRLLELKKLDKSLDNLEDHGWVVYIGDIPYFLYSSENLEYVFNSFQKGNSVTLPMDYKGQHIENNIELE</sequence>
<feature type="transmembrane region" description="Helical" evidence="1">
    <location>
        <begin position="178"/>
        <end position="200"/>
    </location>
</feature>
<feature type="transmembrane region" description="Helical" evidence="1">
    <location>
        <begin position="86"/>
        <end position="108"/>
    </location>
</feature>
<comment type="caution">
    <text evidence="2">The sequence shown here is derived from an EMBL/GenBank/DDBJ whole genome shotgun (WGS) entry which is preliminary data.</text>
</comment>